<evidence type="ECO:0000313" key="5">
    <source>
        <dbReference type="EMBL" id="QDH88311.1"/>
    </source>
</evidence>
<gene>
    <name evidence="5" type="ORF">H2Rhizo33128_000003</name>
</gene>
<keyword evidence="1" id="KW-0808">Transferase</keyword>
<evidence type="ECO:0000259" key="4">
    <source>
        <dbReference type="PROSITE" id="PS50507"/>
    </source>
</evidence>
<feature type="domain" description="RdRp catalytic" evidence="4">
    <location>
        <begin position="212"/>
        <end position="331"/>
    </location>
</feature>
<keyword evidence="3" id="KW-0693">Viral RNA replication</keyword>
<evidence type="ECO:0000256" key="2">
    <source>
        <dbReference type="ARBA" id="ARBA00022695"/>
    </source>
</evidence>
<dbReference type="InterPro" id="IPR001788">
    <property type="entry name" value="RNA-dep_RNA_pol_alsuvir"/>
</dbReference>
<accession>A0A514D3W7</accession>
<dbReference type="EMBL" id="MN034007">
    <property type="protein sequence ID" value="QDH88311.1"/>
    <property type="molecule type" value="Genomic_DNA"/>
</dbReference>
<dbReference type="Gene3D" id="3.30.70.270">
    <property type="match status" value="1"/>
</dbReference>
<protein>
    <submittedName>
        <fullName evidence="5">RNA-dependent RNA polymerase</fullName>
    </submittedName>
</protein>
<keyword evidence="5" id="KW-0696">RNA-directed RNA polymerase</keyword>
<dbReference type="InterPro" id="IPR043502">
    <property type="entry name" value="DNA/RNA_pol_sf"/>
</dbReference>
<dbReference type="Pfam" id="PF00978">
    <property type="entry name" value="RdRP_2"/>
    <property type="match status" value="1"/>
</dbReference>
<sequence>MKIPSFDRDPSTVKVQQYNLFKHDTSDNSYKPTSFAPNAHNEIEAVKARVLKQTPVVDLREMASFVKFVKKNFKHLFPRHKKRRSFGIDQYLDNSNASPGVKQAIRRAHDELEARGITEDSSLSYNELYKMTTRKSFVKVEVNLYNSPAGYKNKAPRLIQGATPEFIALVGPAFMAIQQEIKRIWGKKHFVWFTSGAKSKELADYITEFESWKIFENDVSSWDASMHEELGKLEVWIAKQFGARRAVLDLMTANIHTHGVTSKGVKYKVKGTRKSGDPYTSLFNSVINGLIHLYCLHKSGVPVTGFKDAVRMVVQGDDNLMRHPPQLQVDWSIIEKLGFKAENLYREDEYQAEFCSSRLYPVDDGKNGFCFGPKLGRVLNKLLCFTNPPKNEHPMAIARGVAMGMREMASYVPHLGVVVDSLLAQTEGHEAISVKHESWRMNYSFQKPDMSRYPYAMSSVYGLDTSDQKMLTKQLSQLKIGGSIGTPFINCLFDKDTSATKVLYAPLAA</sequence>
<dbReference type="GO" id="GO:0003968">
    <property type="term" value="F:RNA-directed RNA polymerase activity"/>
    <property type="evidence" value="ECO:0007669"/>
    <property type="project" value="UniProtKB-KW"/>
</dbReference>
<dbReference type="InterPro" id="IPR007094">
    <property type="entry name" value="RNA-dir_pol_PSvirus"/>
</dbReference>
<evidence type="ECO:0000256" key="1">
    <source>
        <dbReference type="ARBA" id="ARBA00022679"/>
    </source>
</evidence>
<dbReference type="GO" id="GO:0003723">
    <property type="term" value="F:RNA binding"/>
    <property type="evidence" value="ECO:0007669"/>
    <property type="project" value="InterPro"/>
</dbReference>
<dbReference type="InterPro" id="IPR043128">
    <property type="entry name" value="Rev_trsase/Diguanyl_cyclase"/>
</dbReference>
<dbReference type="SUPFAM" id="SSF56672">
    <property type="entry name" value="DNA/RNA polymerases"/>
    <property type="match status" value="1"/>
</dbReference>
<reference evidence="5" key="1">
    <citation type="submission" date="2019-05" db="EMBL/GenBank/DDBJ databases">
        <title>Metatranscriptomic reconstruction reveals RNA viruses with the potential to shape carbon cycling in soil.</title>
        <authorList>
            <person name="Starr E.P."/>
            <person name="Nuccio E."/>
            <person name="Pett-Ridge J."/>
            <person name="Banfield J.F."/>
            <person name="Firestone M.K."/>
        </authorList>
    </citation>
    <scope>NUCLEOTIDE SEQUENCE</scope>
    <source>
        <strain evidence="5">H2_Rhizo_33_scaffold_128</strain>
    </source>
</reference>
<dbReference type="PROSITE" id="PS50507">
    <property type="entry name" value="RDRP_SSRNA_POS"/>
    <property type="match status" value="1"/>
</dbReference>
<keyword evidence="2" id="KW-0548">Nucleotidyltransferase</keyword>
<organism evidence="5">
    <name type="scientific">Riboviria sp</name>
    <dbReference type="NCBI Taxonomy" id="2585031"/>
    <lineage>
        <taxon>Viruses</taxon>
        <taxon>Riboviria</taxon>
    </lineage>
</organism>
<dbReference type="GO" id="GO:0039694">
    <property type="term" value="P:viral RNA genome replication"/>
    <property type="evidence" value="ECO:0007669"/>
    <property type="project" value="InterPro"/>
</dbReference>
<proteinExistence type="predicted"/>
<dbReference type="GO" id="GO:0006351">
    <property type="term" value="P:DNA-templated transcription"/>
    <property type="evidence" value="ECO:0007669"/>
    <property type="project" value="InterPro"/>
</dbReference>
<name>A0A514D3W7_9VIRU</name>
<evidence type="ECO:0000256" key="3">
    <source>
        <dbReference type="ARBA" id="ARBA00022953"/>
    </source>
</evidence>